<dbReference type="InterPro" id="IPR002035">
    <property type="entry name" value="VWF_A"/>
</dbReference>
<dbReference type="InterPro" id="IPR018511">
    <property type="entry name" value="Hemolysin-typ_Ca-bd_CS"/>
</dbReference>
<sequence length="1035" mass="111196">AKDDVALELNDAPTTSPVTLTVSEDTHYFFSSGDFVFNDPEGDDFVSVTIESLPQNGILQFEGQAVIAGQTITSQELGKLTFKPAHNESGDNYVQFDFSVSDGELSSEIQTLTFDVLPITDGLSVSASLKASGSHISDSIIEEQLENLSKLTPSTSPTNDMDYLVTDGSYDVSSLNGDDYILSTEQPSDERLVGAEGNDVIFGGASNTQQLYGDDFGGTIAGNDILIGGDSANNVDFYAGLGDDVLIAQDKYATTAYYGSGGIDTAYVPGKLSDYNFTKGSGSASSYDFQLIPKDHDNTHQFYDVEYVVFEDGKYSVEDGELVKTHNIYDLSIDVNLHDDDGSEQLVSVIISDVPEGVEIHNASKLPNGSWSVDVSDFSSGEVTLKVESPVDINPIFTVSATAQEFEDGQWVDVPKTATAQTGSVFVSSVDPNGDNKVEGGSGDDVLVGDIGGYVNSVTPGVNYNIALVVDTSGSMGDYVRDSQGYIQLNPDNTYMTRMDMMQQALKNLVTSFASHDGVVNVSLIGFDDNIDVSFPVMDLRENSSSFYELLNKIEGNLPVGGGTDYDVGFSEANNWFGSRDILSNGYENMTLFLTDGEPYTSSVDDALAEFDKLTNTYNSEVLAIGMGSDISTDYLKFFDNTNVVSLEKVPGMESSYDVFSFSNRYNLEGQEYTTGNGDVYVSRGDLVLKADHGYAKWESSKFEISKDSSDLNFEVKMWKSDFSWELFDSNGIRVDSGQLSGSGKKDISSEGLKAGSYTLVLTHVGESGWYGSYAYLDEVSITEYVFANVGDVQIAATPDELEAALQGSETIKEIANMGSDQVFGNEGNDVLFGDTINSDFLPWGVNGNPDKPADFEDGSGLAGLKTFLELKNGTEPTDLDIYDFVKENHQIFDVEGDNRGSGDIVDGGAGDDVLYGQGGSDTLIGGVGNDILTGGEDADIFTWLDGDLDGSTDSIKGFDVAEGDKIDLSDLFADATADDVTTILNNISDSAQDTESGVSIKVENSAHEHVTIELDGLSAADITNNLDNIFIIKD</sequence>
<dbReference type="PRINTS" id="PR00313">
    <property type="entry name" value="CABNDNGRPT"/>
</dbReference>
<evidence type="ECO:0000256" key="1">
    <source>
        <dbReference type="ARBA" id="ARBA00022837"/>
    </source>
</evidence>
<organism evidence="3 4">
    <name type="scientific">Vibrio nereis</name>
    <dbReference type="NCBI Taxonomy" id="693"/>
    <lineage>
        <taxon>Bacteria</taxon>
        <taxon>Pseudomonadati</taxon>
        <taxon>Pseudomonadota</taxon>
        <taxon>Gammaproteobacteria</taxon>
        <taxon>Vibrionales</taxon>
        <taxon>Vibrionaceae</taxon>
        <taxon>Vibrio</taxon>
    </lineage>
</organism>
<dbReference type="PATRIC" id="fig|693.5.peg.1723"/>
<dbReference type="EMBL" id="LHPJ01000007">
    <property type="protein sequence ID" value="KOO03376.1"/>
    <property type="molecule type" value="Genomic_DNA"/>
</dbReference>
<dbReference type="Gene3D" id="3.40.50.410">
    <property type="entry name" value="von Willebrand factor, type A domain"/>
    <property type="match status" value="1"/>
</dbReference>
<reference evidence="4" key="1">
    <citation type="submission" date="2015-08" db="EMBL/GenBank/DDBJ databases">
        <title>Vibrio galatheae sp. nov., a novel member of the Vibrionaceae family isolated from the Solomon Islands.</title>
        <authorList>
            <person name="Giubergia S."/>
            <person name="Machado H."/>
            <person name="Mateiu R.V."/>
            <person name="Gram L."/>
        </authorList>
    </citation>
    <scope>NUCLEOTIDE SEQUENCE [LARGE SCALE GENOMIC DNA]</scope>
    <source>
        <strain evidence="4">DSM 19584</strain>
    </source>
</reference>
<dbReference type="PROSITE" id="PS50234">
    <property type="entry name" value="VWFA"/>
    <property type="match status" value="1"/>
</dbReference>
<dbReference type="InterPro" id="IPR001343">
    <property type="entry name" value="Hemolysn_Ca-bd"/>
</dbReference>
<dbReference type="Pfam" id="PF13519">
    <property type="entry name" value="VWA_2"/>
    <property type="match status" value="1"/>
</dbReference>
<dbReference type="AlphaFoldDB" id="A0A0M0HMU1"/>
<dbReference type="SUPFAM" id="SSF51120">
    <property type="entry name" value="beta-Roll"/>
    <property type="match status" value="1"/>
</dbReference>
<evidence type="ECO:0000313" key="3">
    <source>
        <dbReference type="EMBL" id="KOO03376.1"/>
    </source>
</evidence>
<dbReference type="PROSITE" id="PS00330">
    <property type="entry name" value="HEMOLYSIN_CALCIUM"/>
    <property type="match status" value="2"/>
</dbReference>
<dbReference type="CDD" id="cd00198">
    <property type="entry name" value="vWFA"/>
    <property type="match status" value="1"/>
</dbReference>
<dbReference type="Proteomes" id="UP000037515">
    <property type="component" value="Unassembled WGS sequence"/>
</dbReference>
<feature type="domain" description="VWFA" evidence="2">
    <location>
        <begin position="465"/>
        <end position="669"/>
    </location>
</feature>
<dbReference type="STRING" id="693.AKJ17_08430"/>
<accession>A0A0M0HMU1</accession>
<dbReference type="Pfam" id="PF00353">
    <property type="entry name" value="HemolysinCabind"/>
    <property type="match status" value="4"/>
</dbReference>
<dbReference type="InterPro" id="IPR036465">
    <property type="entry name" value="vWFA_dom_sf"/>
</dbReference>
<dbReference type="SMART" id="SM00327">
    <property type="entry name" value="VWA"/>
    <property type="match status" value="1"/>
</dbReference>
<proteinExistence type="predicted"/>
<dbReference type="InterPro" id="IPR011049">
    <property type="entry name" value="Serralysin-like_metalloprot_C"/>
</dbReference>
<feature type="non-terminal residue" evidence="3">
    <location>
        <position position="1"/>
    </location>
</feature>
<keyword evidence="4" id="KW-1185">Reference proteome</keyword>
<comment type="caution">
    <text evidence="3">The sequence shown here is derived from an EMBL/GenBank/DDBJ whole genome shotgun (WGS) entry which is preliminary data.</text>
</comment>
<keyword evidence="1" id="KW-0106">Calcium</keyword>
<dbReference type="Gene3D" id="2.150.10.10">
    <property type="entry name" value="Serralysin-like metalloprotease, C-terminal"/>
    <property type="match status" value="2"/>
</dbReference>
<dbReference type="Pfam" id="PF17963">
    <property type="entry name" value="Big_9"/>
    <property type="match status" value="1"/>
</dbReference>
<dbReference type="OrthoDB" id="5918423at2"/>
<dbReference type="GO" id="GO:0005509">
    <property type="term" value="F:calcium ion binding"/>
    <property type="evidence" value="ECO:0007669"/>
    <property type="project" value="InterPro"/>
</dbReference>
<dbReference type="SUPFAM" id="SSF53300">
    <property type="entry name" value="vWA-like"/>
    <property type="match status" value="1"/>
</dbReference>
<dbReference type="InterPro" id="IPR019960">
    <property type="entry name" value="T1SS_VCA0849"/>
</dbReference>
<gene>
    <name evidence="3" type="ORF">AKJ17_08430</name>
</gene>
<dbReference type="NCBIfam" id="TIGR03661">
    <property type="entry name" value="T1SS_VCA0849"/>
    <property type="match status" value="1"/>
</dbReference>
<dbReference type="Gene3D" id="2.60.120.380">
    <property type="match status" value="1"/>
</dbReference>
<protein>
    <recommendedName>
        <fullName evidence="2">VWFA domain-containing protein</fullName>
    </recommendedName>
</protein>
<name>A0A0M0HMU1_VIBNE</name>
<evidence type="ECO:0000259" key="2">
    <source>
        <dbReference type="PROSITE" id="PS50234"/>
    </source>
</evidence>
<evidence type="ECO:0000313" key="4">
    <source>
        <dbReference type="Proteomes" id="UP000037515"/>
    </source>
</evidence>